<proteinExistence type="predicted"/>
<keyword evidence="3" id="KW-1185">Reference proteome</keyword>
<evidence type="ECO:0000313" key="2">
    <source>
        <dbReference type="EMBL" id="KAF4149705.1"/>
    </source>
</evidence>
<gene>
    <name evidence="1" type="ORF">GN244_ATG06476</name>
    <name evidence="2" type="ORF">GN958_ATG01101</name>
</gene>
<organism evidence="1 3">
    <name type="scientific">Phytophthora infestans</name>
    <name type="common">Potato late blight agent</name>
    <name type="synonym">Botrytis infestans</name>
    <dbReference type="NCBI Taxonomy" id="4787"/>
    <lineage>
        <taxon>Eukaryota</taxon>
        <taxon>Sar</taxon>
        <taxon>Stramenopiles</taxon>
        <taxon>Oomycota</taxon>
        <taxon>Peronosporomycetes</taxon>
        <taxon>Peronosporales</taxon>
        <taxon>Peronosporaceae</taxon>
        <taxon>Phytophthora</taxon>
    </lineage>
</organism>
<dbReference type="SUPFAM" id="SSF81585">
    <property type="entry name" value="PsbU/PolX domain-like"/>
    <property type="match status" value="1"/>
</dbReference>
<accession>A0A833W3T7</accession>
<evidence type="ECO:0000313" key="1">
    <source>
        <dbReference type="EMBL" id="KAF4041299.1"/>
    </source>
</evidence>
<dbReference type="AlphaFoldDB" id="A0A833W3T7"/>
<dbReference type="EMBL" id="WSZM01000127">
    <property type="protein sequence ID" value="KAF4041299.1"/>
    <property type="molecule type" value="Genomic_DNA"/>
</dbReference>
<dbReference type="Proteomes" id="UP000704712">
    <property type="component" value="Unassembled WGS sequence"/>
</dbReference>
<evidence type="ECO:0000313" key="3">
    <source>
        <dbReference type="Proteomes" id="UP000602510"/>
    </source>
</evidence>
<dbReference type="Gene3D" id="1.10.150.320">
    <property type="entry name" value="Photosystem II 12 kDa extrinsic protein"/>
    <property type="match status" value="1"/>
</dbReference>
<name>A0A833W3T7_PHYIN</name>
<dbReference type="EMBL" id="JAACNO010000142">
    <property type="protein sequence ID" value="KAF4149705.1"/>
    <property type="molecule type" value="Genomic_DNA"/>
</dbReference>
<dbReference type="Proteomes" id="UP000602510">
    <property type="component" value="Unassembled WGS sequence"/>
</dbReference>
<sequence length="437" mass="49059">MVAQQSAAASDRDGGSTVHEALTMEEKLRRWKQAKEGKQKITLHRRNSAAVIKENDLSETGTAKRKLTDRRRTTTEKAPDMLCLRFPATRKPRYSASIRHAPSTSRPMPRILATKRAVTPKSAHKDLGSAESPIIIEEIPELSLDRSDKRAHSQQVSKANTALETKNHVEPNQNLSTPVITEKKTLGRLTTDPNRTNGSRGVLCSSPKILQMSKEDEDVRTPLNNNPLKQRFELVTPLLNLATRDIPPATIQPVIEPAPAATPQYWNVNPALDKENQAEALVPINIPTFTVEKRPELLAKVLIKAAIGFQNQQRMATALSIFKRAYHVLPKMSSKLVERLMQLEREHPAAADQVPSQEMSTAAYMIKVLEHDLLTVLNHGTIRELTELHAIGAKRAESVLEKRPYHQLQELRRVPSISVNVIAGLYQHHTSWENHLW</sequence>
<protein>
    <submittedName>
        <fullName evidence="1">Uncharacterized protein</fullName>
    </submittedName>
</protein>
<comment type="caution">
    <text evidence="1">The sequence shown here is derived from an EMBL/GenBank/DDBJ whole genome shotgun (WGS) entry which is preliminary data.</text>
</comment>
<reference evidence="1" key="1">
    <citation type="submission" date="2020-04" db="EMBL/GenBank/DDBJ databases">
        <title>Hybrid Assembly of Korean Phytophthora infestans isolates.</title>
        <authorList>
            <person name="Prokchorchik M."/>
            <person name="Lee Y."/>
            <person name="Seo J."/>
            <person name="Cho J.-H."/>
            <person name="Park Y.-E."/>
            <person name="Jang D.-C."/>
            <person name="Im J.-S."/>
            <person name="Choi J.-G."/>
            <person name="Park H.-J."/>
            <person name="Lee G.-B."/>
            <person name="Lee Y.-G."/>
            <person name="Hong S.-Y."/>
            <person name="Cho K."/>
            <person name="Sohn K.H."/>
        </authorList>
    </citation>
    <scope>NUCLEOTIDE SEQUENCE</scope>
    <source>
        <strain evidence="1">KR_1_A1</strain>
        <strain evidence="2">KR_2_A2</strain>
    </source>
</reference>